<evidence type="ECO:0000313" key="2">
    <source>
        <dbReference type="Proteomes" id="UP000034982"/>
    </source>
</evidence>
<protein>
    <submittedName>
        <fullName evidence="1">Uncharacterized protein</fullName>
    </submittedName>
</protein>
<dbReference type="EMBL" id="AYYE01000936">
    <property type="protein sequence ID" value="ETK08395.1"/>
    <property type="molecule type" value="Genomic_DNA"/>
</dbReference>
<sequence>MRILQGKGEAISHKPLLSLNLDRLYGQTTRAARTIFVARKAKGGTLGLLIAAPHASSGYL</sequence>
<name>W2CMJ8_9BACT</name>
<reference evidence="1 2" key="1">
    <citation type="submission" date="2013-11" db="EMBL/GenBank/DDBJ databases">
        <title>Single cell genomics of uncultured Tannerella BU063 (oral taxon 286).</title>
        <authorList>
            <person name="Beall C.J."/>
            <person name="Campbell A.G."/>
            <person name="Griffen A.L."/>
            <person name="Podar M."/>
            <person name="Leys E.J."/>
        </authorList>
    </citation>
    <scope>NUCLEOTIDE SEQUENCE [LARGE SCALE GENOMIC DNA]</scope>
    <source>
        <strain evidence="1">Cell 1/3</strain>
    </source>
</reference>
<evidence type="ECO:0000313" key="1">
    <source>
        <dbReference type="EMBL" id="ETK08395.1"/>
    </source>
</evidence>
<proteinExistence type="predicted"/>
<dbReference type="Proteomes" id="UP000034982">
    <property type="component" value="Unassembled WGS sequence"/>
</dbReference>
<organism evidence="1 2">
    <name type="scientific">Tannerella sp. oral taxon BU063 isolate Cell 1/3</name>
    <dbReference type="NCBI Taxonomy" id="1411022"/>
    <lineage>
        <taxon>Bacteria</taxon>
        <taxon>Pseudomonadati</taxon>
        <taxon>Bacteroidota</taxon>
        <taxon>Bacteroidia</taxon>
        <taxon>Bacteroidales</taxon>
        <taxon>Tannerellaceae</taxon>
        <taxon>Tannerella</taxon>
    </lineage>
</organism>
<comment type="caution">
    <text evidence="1">The sequence shown here is derived from an EMBL/GenBank/DDBJ whole genome shotgun (WGS) entry which is preliminary data.</text>
</comment>
<gene>
    <name evidence="1" type="ORF">T230_07400</name>
</gene>
<accession>W2CMJ8</accession>
<dbReference type="AlphaFoldDB" id="W2CMJ8"/>